<feature type="transmembrane region" description="Helical" evidence="5">
    <location>
        <begin position="388"/>
        <end position="408"/>
    </location>
</feature>
<comment type="caution">
    <text evidence="6">The sequence shown here is derived from an EMBL/GenBank/DDBJ whole genome shotgun (WGS) entry which is preliminary data.</text>
</comment>
<dbReference type="NCBIfam" id="NF006088">
    <property type="entry name" value="PRK08238.1"/>
    <property type="match status" value="1"/>
</dbReference>
<evidence type="ECO:0000256" key="2">
    <source>
        <dbReference type="ARBA" id="ARBA00022692"/>
    </source>
</evidence>
<evidence type="ECO:0000313" key="7">
    <source>
        <dbReference type="Proteomes" id="UP001499954"/>
    </source>
</evidence>
<dbReference type="PANTHER" id="PTHR11048:SF5">
    <property type="entry name" value="DECAPRENYL-PHOSPHATE PHOSPHORIBOSYLTRANSFERASE"/>
    <property type="match status" value="1"/>
</dbReference>
<feature type="transmembrane region" description="Helical" evidence="5">
    <location>
        <begin position="266"/>
        <end position="289"/>
    </location>
</feature>
<dbReference type="InterPro" id="IPR039653">
    <property type="entry name" value="Prenyltransferase"/>
</dbReference>
<dbReference type="RefSeq" id="WP_344313931.1">
    <property type="nucleotide sequence ID" value="NZ_BAAAMK010000001.1"/>
</dbReference>
<proteinExistence type="predicted"/>
<dbReference type="Pfam" id="PF01040">
    <property type="entry name" value="UbiA"/>
    <property type="match status" value="1"/>
</dbReference>
<feature type="transmembrane region" description="Helical" evidence="5">
    <location>
        <begin position="459"/>
        <end position="475"/>
    </location>
</feature>
<evidence type="ECO:0000313" key="6">
    <source>
        <dbReference type="EMBL" id="GAA1943409.1"/>
    </source>
</evidence>
<keyword evidence="2 5" id="KW-0812">Transmembrane</keyword>
<protein>
    <submittedName>
        <fullName evidence="6">UbiA family prenyltransferase</fullName>
    </submittedName>
</protein>
<evidence type="ECO:0000256" key="4">
    <source>
        <dbReference type="ARBA" id="ARBA00023136"/>
    </source>
</evidence>
<keyword evidence="4 5" id="KW-0472">Membrane</keyword>
<dbReference type="Pfam" id="PF12710">
    <property type="entry name" value="HAD"/>
    <property type="match status" value="1"/>
</dbReference>
<dbReference type="Proteomes" id="UP001499954">
    <property type="component" value="Unassembled WGS sequence"/>
</dbReference>
<dbReference type="InterPro" id="IPR044878">
    <property type="entry name" value="UbiA_sf"/>
</dbReference>
<dbReference type="EMBL" id="BAAAMK010000001">
    <property type="protein sequence ID" value="GAA1943409.1"/>
    <property type="molecule type" value="Genomic_DNA"/>
</dbReference>
<keyword evidence="7" id="KW-1185">Reference proteome</keyword>
<feature type="transmembrane region" description="Helical" evidence="5">
    <location>
        <begin position="228"/>
        <end position="245"/>
    </location>
</feature>
<evidence type="ECO:0000256" key="3">
    <source>
        <dbReference type="ARBA" id="ARBA00022989"/>
    </source>
</evidence>
<organism evidence="6 7">
    <name type="scientific">Agromyces allii</name>
    <dbReference type="NCBI Taxonomy" id="393607"/>
    <lineage>
        <taxon>Bacteria</taxon>
        <taxon>Bacillati</taxon>
        <taxon>Actinomycetota</taxon>
        <taxon>Actinomycetes</taxon>
        <taxon>Micrococcales</taxon>
        <taxon>Microbacteriaceae</taxon>
        <taxon>Agromyces</taxon>
    </lineage>
</organism>
<dbReference type="SUPFAM" id="SSF56784">
    <property type="entry name" value="HAD-like"/>
    <property type="match status" value="1"/>
</dbReference>
<dbReference type="InterPro" id="IPR000537">
    <property type="entry name" value="UbiA_prenyltransferase"/>
</dbReference>
<evidence type="ECO:0000256" key="1">
    <source>
        <dbReference type="ARBA" id="ARBA00004141"/>
    </source>
</evidence>
<dbReference type="Gene3D" id="1.10.357.140">
    <property type="entry name" value="UbiA prenyltransferase"/>
    <property type="match status" value="1"/>
</dbReference>
<dbReference type="InterPro" id="IPR036412">
    <property type="entry name" value="HAD-like_sf"/>
</dbReference>
<evidence type="ECO:0000256" key="5">
    <source>
        <dbReference type="SAM" id="Phobius"/>
    </source>
</evidence>
<name>A0ABP5BGQ5_9MICO</name>
<reference evidence="7" key="1">
    <citation type="journal article" date="2019" name="Int. J. Syst. Evol. Microbiol.">
        <title>The Global Catalogue of Microorganisms (GCM) 10K type strain sequencing project: providing services to taxonomists for standard genome sequencing and annotation.</title>
        <authorList>
            <consortium name="The Broad Institute Genomics Platform"/>
            <consortium name="The Broad Institute Genome Sequencing Center for Infectious Disease"/>
            <person name="Wu L."/>
            <person name="Ma J."/>
        </authorList>
    </citation>
    <scope>NUCLEOTIDE SEQUENCE [LARGE SCALE GENOMIC DNA]</scope>
    <source>
        <strain evidence="7">JCM 13584</strain>
    </source>
</reference>
<dbReference type="InterPro" id="IPR023214">
    <property type="entry name" value="HAD_sf"/>
</dbReference>
<sequence length="476" mass="51663">MDAGTAVRPQNIAVDLDGTLIATDLLWESGLRYLMSSPAAPFRAVGMLSRGKSALKTSIAAEVDLDPELLPYRADVVAWLRSAKDDGARIVLATAAARPYAEGVAEHLGLFEAVIATDLGGPNMRSGAKAAAIDDHFDGEPWLYVGDSHADLAVWRGASAAVTAEAPPRVHSAVDRMDIPATHLESPQTSTARAWAKQLRIHQWIKNILVLLPLVTSHLWTVTAIVDSLVAFLAFGFAASSVYVWNDLRDLDTDRAHRTKRRRPLAAGRLPIPQAVVVAVVLAILSLVLSAIVGWLFLVCILVYVVVTTVYTAYLKRKLIADVVTLAVLYTWRIVAGCAAVMVAPSIWLLAFSIFLFFSLAVMKRYAELVNHESNAKGRGYENADAPVLLSTGISAGLVATLVLVLYLDSPQVTRLYENPIVMWALVPLVLYWLTRTWSLAGRKKMDDDPILFAARDRVSLMVVALAAVVVVIASL</sequence>
<dbReference type="Gene3D" id="3.40.50.1000">
    <property type="entry name" value="HAD superfamily/HAD-like"/>
    <property type="match status" value="1"/>
</dbReference>
<comment type="subcellular location">
    <subcellularLocation>
        <location evidence="1">Membrane</location>
        <topology evidence="1">Multi-pass membrane protein</topology>
    </subcellularLocation>
</comment>
<feature type="transmembrane region" description="Helical" evidence="5">
    <location>
        <begin position="420"/>
        <end position="438"/>
    </location>
</feature>
<dbReference type="CDD" id="cd13963">
    <property type="entry name" value="PT_UbiA_2"/>
    <property type="match status" value="1"/>
</dbReference>
<gene>
    <name evidence="6" type="ORF">GCM10009717_07300</name>
</gene>
<dbReference type="PANTHER" id="PTHR11048">
    <property type="entry name" value="PRENYLTRANSFERASES"/>
    <property type="match status" value="1"/>
</dbReference>
<accession>A0ABP5BGQ5</accession>
<keyword evidence="3 5" id="KW-1133">Transmembrane helix</keyword>
<feature type="transmembrane region" description="Helical" evidence="5">
    <location>
        <begin position="295"/>
        <end position="314"/>
    </location>
</feature>